<sequence>MDVNLQKNKEDTVRKASRPKAGGNLQRAVKNVQHILKKKKTEAKAAKKKKTQLIKRKSKQFKVQKPRRKGIVYVGHIPHGFYEEQMKQYFKQFGNVTRVRVARSKRTGKSRGYGYIEFLHPQVAQIAAESMNNYLMCGRLLKATYIPPEKQHIGFFAGVNWSENKYPKLKNRRKTMLCKNRVQNAEDYEKYVKKSLNNLSMLESKLQDKGISIKFQPVDIPDTKT</sequence>
<organism evidence="7 8">
    <name type="scientific">Lasius niger</name>
    <name type="common">Black garden ant</name>
    <dbReference type="NCBI Taxonomy" id="67767"/>
    <lineage>
        <taxon>Eukaryota</taxon>
        <taxon>Metazoa</taxon>
        <taxon>Ecdysozoa</taxon>
        <taxon>Arthropoda</taxon>
        <taxon>Hexapoda</taxon>
        <taxon>Insecta</taxon>
        <taxon>Pterygota</taxon>
        <taxon>Neoptera</taxon>
        <taxon>Endopterygota</taxon>
        <taxon>Hymenoptera</taxon>
        <taxon>Apocrita</taxon>
        <taxon>Aculeata</taxon>
        <taxon>Formicoidea</taxon>
        <taxon>Formicidae</taxon>
        <taxon>Formicinae</taxon>
        <taxon>Lasius</taxon>
        <taxon>Lasius</taxon>
    </lineage>
</organism>
<comment type="caution">
    <text evidence="7">The sequence shown here is derived from an EMBL/GenBank/DDBJ whole genome shotgun (WGS) entry which is preliminary data.</text>
</comment>
<evidence type="ECO:0000256" key="1">
    <source>
        <dbReference type="ARBA" id="ARBA00004604"/>
    </source>
</evidence>
<evidence type="ECO:0000313" key="8">
    <source>
        <dbReference type="Proteomes" id="UP000036403"/>
    </source>
</evidence>
<dbReference type="InterPro" id="IPR012677">
    <property type="entry name" value="Nucleotide-bd_a/b_plait_sf"/>
</dbReference>
<dbReference type="Proteomes" id="UP000036403">
    <property type="component" value="Unassembled WGS sequence"/>
</dbReference>
<protein>
    <submittedName>
        <fullName evidence="7">Mki67 fha domain-interacting nucleolar phospho</fullName>
    </submittedName>
</protein>
<dbReference type="PaxDb" id="67767-A0A0J7KRD1"/>
<accession>A0A0J7KRD1</accession>
<keyword evidence="8" id="KW-1185">Reference proteome</keyword>
<evidence type="ECO:0000256" key="5">
    <source>
        <dbReference type="SAM" id="MobiDB-lite"/>
    </source>
</evidence>
<dbReference type="AlphaFoldDB" id="A0A0J7KRD1"/>
<evidence type="ECO:0000256" key="2">
    <source>
        <dbReference type="ARBA" id="ARBA00022884"/>
    </source>
</evidence>
<evidence type="ECO:0000259" key="6">
    <source>
        <dbReference type="PROSITE" id="PS50102"/>
    </source>
</evidence>
<dbReference type="InterPro" id="IPR035979">
    <property type="entry name" value="RBD_domain_sf"/>
</dbReference>
<dbReference type="STRING" id="67767.A0A0J7KRD1"/>
<name>A0A0J7KRD1_LASNI</name>
<evidence type="ECO:0000313" key="7">
    <source>
        <dbReference type="EMBL" id="KMQ92856.1"/>
    </source>
</evidence>
<keyword evidence="3" id="KW-0539">Nucleus</keyword>
<dbReference type="SMART" id="SM00360">
    <property type="entry name" value="RRM"/>
    <property type="match status" value="1"/>
</dbReference>
<proteinExistence type="predicted"/>
<feature type="region of interest" description="Disordered" evidence="5">
    <location>
        <begin position="1"/>
        <end position="24"/>
    </location>
</feature>
<dbReference type="PROSITE" id="PS50102">
    <property type="entry name" value="RRM"/>
    <property type="match status" value="1"/>
</dbReference>
<dbReference type="PANTHER" id="PTHR46754">
    <property type="entry name" value="MKI67 FHA DOMAIN-INTERACTING NUCLEOLAR PHOSPHOPROTEIN"/>
    <property type="match status" value="1"/>
</dbReference>
<dbReference type="Gene3D" id="3.30.70.330">
    <property type="match status" value="1"/>
</dbReference>
<evidence type="ECO:0000256" key="4">
    <source>
        <dbReference type="PROSITE-ProRule" id="PRU00176"/>
    </source>
</evidence>
<dbReference type="GO" id="GO:0005730">
    <property type="term" value="C:nucleolus"/>
    <property type="evidence" value="ECO:0007669"/>
    <property type="project" value="UniProtKB-SubCell"/>
</dbReference>
<dbReference type="EMBL" id="LBMM01004056">
    <property type="protein sequence ID" value="KMQ92856.1"/>
    <property type="molecule type" value="Genomic_DNA"/>
</dbReference>
<keyword evidence="2 4" id="KW-0694">RNA-binding</keyword>
<dbReference type="SUPFAM" id="SSF54928">
    <property type="entry name" value="RNA-binding domain, RBD"/>
    <property type="match status" value="1"/>
</dbReference>
<evidence type="ECO:0000256" key="3">
    <source>
        <dbReference type="ARBA" id="ARBA00023242"/>
    </source>
</evidence>
<dbReference type="GO" id="GO:0003723">
    <property type="term" value="F:RNA binding"/>
    <property type="evidence" value="ECO:0007669"/>
    <property type="project" value="UniProtKB-UniRule"/>
</dbReference>
<dbReference type="OrthoDB" id="21467at2759"/>
<dbReference type="InterPro" id="IPR000504">
    <property type="entry name" value="RRM_dom"/>
</dbReference>
<dbReference type="Pfam" id="PF00076">
    <property type="entry name" value="RRM_1"/>
    <property type="match status" value="1"/>
</dbReference>
<dbReference type="CDD" id="cd12307">
    <property type="entry name" value="RRM_NIFK_like"/>
    <property type="match status" value="1"/>
</dbReference>
<comment type="subcellular location">
    <subcellularLocation>
        <location evidence="1">Nucleus</location>
        <location evidence="1">Nucleolus</location>
    </subcellularLocation>
</comment>
<feature type="region of interest" description="Disordered" evidence="5">
    <location>
        <begin position="39"/>
        <end position="60"/>
    </location>
</feature>
<feature type="domain" description="RRM" evidence="6">
    <location>
        <begin position="70"/>
        <end position="148"/>
    </location>
</feature>
<gene>
    <name evidence="7" type="ORF">RF55_7105</name>
</gene>
<reference evidence="7 8" key="1">
    <citation type="submission" date="2015-04" db="EMBL/GenBank/DDBJ databases">
        <title>Lasius niger genome sequencing.</title>
        <authorList>
            <person name="Konorov E.A."/>
            <person name="Nikitin M.A."/>
            <person name="Kirill M.V."/>
            <person name="Chang P."/>
        </authorList>
    </citation>
    <scope>NUCLEOTIDE SEQUENCE [LARGE SCALE GENOMIC DNA]</scope>
    <source>
        <tissue evidence="7">Whole</tissue>
    </source>
</reference>